<organism evidence="1 2">
    <name type="scientific">Desulforamulus aeronauticus DSM 10349</name>
    <dbReference type="NCBI Taxonomy" id="1121421"/>
    <lineage>
        <taxon>Bacteria</taxon>
        <taxon>Bacillati</taxon>
        <taxon>Bacillota</taxon>
        <taxon>Clostridia</taxon>
        <taxon>Eubacteriales</taxon>
        <taxon>Peptococcaceae</taxon>
        <taxon>Desulforamulus</taxon>
    </lineage>
</organism>
<gene>
    <name evidence="1" type="ORF">SAMN02745123_02220</name>
</gene>
<reference evidence="2" key="1">
    <citation type="submission" date="2016-11" db="EMBL/GenBank/DDBJ databases">
        <authorList>
            <person name="Varghese N."/>
            <person name="Submissions S."/>
        </authorList>
    </citation>
    <scope>NUCLEOTIDE SEQUENCE [LARGE SCALE GENOMIC DNA]</scope>
    <source>
        <strain evidence="2">DSM 10349</strain>
    </source>
</reference>
<keyword evidence="2" id="KW-1185">Reference proteome</keyword>
<dbReference type="Proteomes" id="UP000183997">
    <property type="component" value="Unassembled WGS sequence"/>
</dbReference>
<dbReference type="EMBL" id="FRAR01000016">
    <property type="protein sequence ID" value="SHK53940.1"/>
    <property type="molecule type" value="Genomic_DNA"/>
</dbReference>
<sequence>MLIKNILGMHYKNYLFLLHLSDKMNLFCIGSPGNSVLVIQKEITVLKMTNCIDTKTDQANLFCIGWGF</sequence>
<evidence type="ECO:0000313" key="1">
    <source>
        <dbReference type="EMBL" id="SHK53940.1"/>
    </source>
</evidence>
<protein>
    <submittedName>
        <fullName evidence="1">Uncharacterized protein</fullName>
    </submittedName>
</protein>
<accession>A0A1M6TAB7</accession>
<dbReference type="STRING" id="1121421.SAMN02745123_02220"/>
<proteinExistence type="predicted"/>
<dbReference type="AlphaFoldDB" id="A0A1M6TAB7"/>
<name>A0A1M6TAB7_9FIRM</name>
<evidence type="ECO:0000313" key="2">
    <source>
        <dbReference type="Proteomes" id="UP000183997"/>
    </source>
</evidence>